<name>A0A6P8EWF2_CLUHA</name>
<feature type="signal peptide" evidence="8">
    <location>
        <begin position="1"/>
        <end position="28"/>
    </location>
</feature>
<feature type="region of interest" description="Disordered" evidence="6">
    <location>
        <begin position="452"/>
        <end position="532"/>
    </location>
</feature>
<evidence type="ECO:0000259" key="9">
    <source>
        <dbReference type="PROSITE" id="PS50268"/>
    </source>
</evidence>
<feature type="compositionally biased region" description="Low complexity" evidence="6">
    <location>
        <begin position="658"/>
        <end position="667"/>
    </location>
</feature>
<dbReference type="CTD" id="101886483"/>
<dbReference type="GO" id="GO:0008013">
    <property type="term" value="F:beta-catenin binding"/>
    <property type="evidence" value="ECO:0007669"/>
    <property type="project" value="TreeGrafter"/>
</dbReference>
<feature type="compositionally biased region" description="Low complexity" evidence="6">
    <location>
        <begin position="452"/>
        <end position="502"/>
    </location>
</feature>
<feature type="chain" id="PRO_5027792289" evidence="8">
    <location>
        <begin position="29"/>
        <end position="751"/>
    </location>
</feature>
<feature type="compositionally biased region" description="Low complexity" evidence="6">
    <location>
        <begin position="513"/>
        <end position="528"/>
    </location>
</feature>
<dbReference type="GO" id="GO:0016477">
    <property type="term" value="P:cell migration"/>
    <property type="evidence" value="ECO:0007669"/>
    <property type="project" value="TreeGrafter"/>
</dbReference>
<feature type="region of interest" description="Disordered" evidence="6">
    <location>
        <begin position="697"/>
        <end position="751"/>
    </location>
</feature>
<dbReference type="OrthoDB" id="8958491at2759"/>
<keyword evidence="3 5" id="KW-0106">Calcium</keyword>
<feature type="domain" description="Cadherin" evidence="9">
    <location>
        <begin position="129"/>
        <end position="233"/>
    </location>
</feature>
<evidence type="ECO:0000313" key="10">
    <source>
        <dbReference type="Proteomes" id="UP000515152"/>
    </source>
</evidence>
<evidence type="ECO:0000256" key="5">
    <source>
        <dbReference type="PROSITE-ProRule" id="PRU00043"/>
    </source>
</evidence>
<feature type="domain" description="Cadherin" evidence="9">
    <location>
        <begin position="88"/>
        <end position="128"/>
    </location>
</feature>
<dbReference type="GO" id="GO:0045296">
    <property type="term" value="F:cadherin binding"/>
    <property type="evidence" value="ECO:0007669"/>
    <property type="project" value="TreeGrafter"/>
</dbReference>
<keyword evidence="8" id="KW-0732">Signal</keyword>
<dbReference type="Proteomes" id="UP000515152">
    <property type="component" value="Chromosome 3"/>
</dbReference>
<dbReference type="CDD" id="cd11304">
    <property type="entry name" value="Cadherin_repeat"/>
    <property type="match status" value="3"/>
</dbReference>
<dbReference type="Gene3D" id="2.60.40.60">
    <property type="entry name" value="Cadherins"/>
    <property type="match status" value="4"/>
</dbReference>
<dbReference type="InterPro" id="IPR015919">
    <property type="entry name" value="Cadherin-like_sf"/>
</dbReference>
<dbReference type="GO" id="GO:0016342">
    <property type="term" value="C:catenin complex"/>
    <property type="evidence" value="ECO:0007669"/>
    <property type="project" value="TreeGrafter"/>
</dbReference>
<keyword evidence="2" id="KW-0677">Repeat</keyword>
<dbReference type="GO" id="GO:0044331">
    <property type="term" value="P:cell-cell adhesion mediated by cadherin"/>
    <property type="evidence" value="ECO:0007669"/>
    <property type="project" value="TreeGrafter"/>
</dbReference>
<evidence type="ECO:0000256" key="3">
    <source>
        <dbReference type="ARBA" id="ARBA00022837"/>
    </source>
</evidence>
<dbReference type="GO" id="GO:0016339">
    <property type="term" value="P:calcium-dependent cell-cell adhesion via plasma membrane cell adhesion molecules"/>
    <property type="evidence" value="ECO:0007669"/>
    <property type="project" value="TreeGrafter"/>
</dbReference>
<reference evidence="11" key="1">
    <citation type="submission" date="2025-08" db="UniProtKB">
        <authorList>
            <consortium name="RefSeq"/>
        </authorList>
    </citation>
    <scope>IDENTIFICATION</scope>
</reference>
<dbReference type="GO" id="GO:0007043">
    <property type="term" value="P:cell-cell junction assembly"/>
    <property type="evidence" value="ECO:0007669"/>
    <property type="project" value="TreeGrafter"/>
</dbReference>
<comment type="subcellular location">
    <subcellularLocation>
        <location evidence="1">Membrane</location>
    </subcellularLocation>
</comment>
<gene>
    <name evidence="11" type="primary">cdhr5b</name>
</gene>
<dbReference type="Pfam" id="PF00028">
    <property type="entry name" value="Cadherin"/>
    <property type="match status" value="2"/>
</dbReference>
<organism evidence="10 11">
    <name type="scientific">Clupea harengus</name>
    <name type="common">Atlantic herring</name>
    <dbReference type="NCBI Taxonomy" id="7950"/>
    <lineage>
        <taxon>Eukaryota</taxon>
        <taxon>Metazoa</taxon>
        <taxon>Chordata</taxon>
        <taxon>Craniata</taxon>
        <taxon>Vertebrata</taxon>
        <taxon>Euteleostomi</taxon>
        <taxon>Actinopterygii</taxon>
        <taxon>Neopterygii</taxon>
        <taxon>Teleostei</taxon>
        <taxon>Clupei</taxon>
        <taxon>Clupeiformes</taxon>
        <taxon>Clupeoidei</taxon>
        <taxon>Clupeidae</taxon>
        <taxon>Clupea</taxon>
    </lineage>
</organism>
<dbReference type="GO" id="GO:0005912">
    <property type="term" value="C:adherens junction"/>
    <property type="evidence" value="ECO:0007669"/>
    <property type="project" value="TreeGrafter"/>
</dbReference>
<dbReference type="SUPFAM" id="SSF49313">
    <property type="entry name" value="Cadherin-like"/>
    <property type="match status" value="3"/>
</dbReference>
<evidence type="ECO:0000256" key="2">
    <source>
        <dbReference type="ARBA" id="ARBA00022737"/>
    </source>
</evidence>
<feature type="domain" description="Cadherin" evidence="9">
    <location>
        <begin position="272"/>
        <end position="354"/>
    </location>
</feature>
<dbReference type="GO" id="GO:0000902">
    <property type="term" value="P:cell morphogenesis"/>
    <property type="evidence" value="ECO:0007669"/>
    <property type="project" value="TreeGrafter"/>
</dbReference>
<dbReference type="RefSeq" id="XP_031420593.1">
    <property type="nucleotide sequence ID" value="XM_031564733.2"/>
</dbReference>
<dbReference type="PANTHER" id="PTHR24027">
    <property type="entry name" value="CADHERIN-23"/>
    <property type="match status" value="1"/>
</dbReference>
<proteinExistence type="predicted"/>
<evidence type="ECO:0000313" key="11">
    <source>
        <dbReference type="RefSeq" id="XP_031420593.1"/>
    </source>
</evidence>
<feature type="compositionally biased region" description="Basic and acidic residues" evidence="6">
    <location>
        <begin position="668"/>
        <end position="677"/>
    </location>
</feature>
<sequence>MTRPGLRTPGTLIPAALLLLTLLGQCQAQQTFCQLPPGDQVIQLPENTALDAVITTIIVQEGVALTLGDDFGGTFALTGPRVVLKIGLDYETLKDYRLEIGCAKEAETVAAISVLIVVGNINDNPPVFEKMTYELAVNELVAVETEVGRVTATDLDGLGSLYYRIVPPQEYFDLQNINLPAIKVKKRLDYDTIKKVEFTVVVQDTQTSAPPSFSATTTVIINILDIDNRPPWFQPCVETDINLAKVCINSGYQGKVTATQQETGTLPLQPGRLHAMDGDKGLEAAISYRLLSGNVNDIFAINPNTGDITMQKPVDVAGPIVLTVMAYQTTNPDQFATTTVVLEVKKMSLHPPRFDKDAYEGYISLDAGVDSLVLEGKDSSKPLRVQATDQDFADGVNPDVTYEVQDNSDFTITEQGFILMTRSVPAGPLSIQVRAVDAVSGQEDVAAVQVEVAPETPTTTAMPSTTADTSTATTDMSTATTDMSTATTDMSTATTDMSTATSEVMTSSASHITSPESSEPTSPQSTTEGPRVQAGAYRTEDMAALGASLGVLLLICLLFITLMAVHIKNHKTDWKKLKEVSHFHNNLAGVAPGLKSGVQYSNEGFQNTGDSGSTRSSRYSDEPDLMMDKVKPSKARAVEAPVTRSVAPQLGMVLSDASSLAESSTSEGGKEVKPILTKERKDDEGYKAVWFKTDIDPNAKEEVTIIPERAEQDDDDDVDDVNEVDDDADDEDNEDNDDASVGGYYPQTSDL</sequence>
<feature type="region of interest" description="Disordered" evidence="6">
    <location>
        <begin position="658"/>
        <end position="677"/>
    </location>
</feature>
<keyword evidence="10" id="KW-1185">Reference proteome</keyword>
<dbReference type="PRINTS" id="PR00205">
    <property type="entry name" value="CADHERIN"/>
</dbReference>
<feature type="compositionally biased region" description="Polar residues" evidence="6">
    <location>
        <begin position="503"/>
        <end position="512"/>
    </location>
</feature>
<evidence type="ECO:0000256" key="4">
    <source>
        <dbReference type="ARBA" id="ARBA00023136"/>
    </source>
</evidence>
<feature type="region of interest" description="Disordered" evidence="6">
    <location>
        <begin position="600"/>
        <end position="624"/>
    </location>
</feature>
<dbReference type="PROSITE" id="PS50268">
    <property type="entry name" value="CADHERIN_2"/>
    <property type="match status" value="4"/>
</dbReference>
<feature type="domain" description="Cadherin" evidence="9">
    <location>
        <begin position="355"/>
        <end position="465"/>
    </location>
</feature>
<keyword evidence="7" id="KW-1133">Transmembrane helix</keyword>
<keyword evidence="7" id="KW-0812">Transmembrane</keyword>
<dbReference type="KEGG" id="char:116220003"/>
<dbReference type="InterPro" id="IPR002126">
    <property type="entry name" value="Cadherin-like_dom"/>
</dbReference>
<dbReference type="PANTHER" id="PTHR24027:SF414">
    <property type="entry name" value="CADHERIN-RELATED FAMILY MEMBER 5 ISOFORM X1"/>
    <property type="match status" value="1"/>
</dbReference>
<evidence type="ECO:0000256" key="8">
    <source>
        <dbReference type="SAM" id="SignalP"/>
    </source>
</evidence>
<dbReference type="AlphaFoldDB" id="A0A6P8EWF2"/>
<dbReference type="SMART" id="SM00112">
    <property type="entry name" value="CA"/>
    <property type="match status" value="3"/>
</dbReference>
<feature type="transmembrane region" description="Helical" evidence="7">
    <location>
        <begin position="542"/>
        <end position="567"/>
    </location>
</feature>
<feature type="compositionally biased region" description="Acidic residues" evidence="6">
    <location>
        <begin position="711"/>
        <end position="738"/>
    </location>
</feature>
<evidence type="ECO:0000256" key="1">
    <source>
        <dbReference type="ARBA" id="ARBA00004370"/>
    </source>
</evidence>
<protein>
    <submittedName>
        <fullName evidence="11">Cadherin-related family member 5 isoform X1</fullName>
    </submittedName>
</protein>
<keyword evidence="4 7" id="KW-0472">Membrane</keyword>
<evidence type="ECO:0000256" key="7">
    <source>
        <dbReference type="SAM" id="Phobius"/>
    </source>
</evidence>
<dbReference type="InterPro" id="IPR039808">
    <property type="entry name" value="Cadherin"/>
</dbReference>
<dbReference type="GO" id="GO:0034332">
    <property type="term" value="P:adherens junction organization"/>
    <property type="evidence" value="ECO:0007669"/>
    <property type="project" value="TreeGrafter"/>
</dbReference>
<feature type="compositionally biased region" description="Polar residues" evidence="6">
    <location>
        <begin position="600"/>
        <end position="617"/>
    </location>
</feature>
<accession>A0A6P8EWF2</accession>
<evidence type="ECO:0000256" key="6">
    <source>
        <dbReference type="SAM" id="MobiDB-lite"/>
    </source>
</evidence>
<dbReference type="GO" id="GO:0007156">
    <property type="term" value="P:homophilic cell adhesion via plasma membrane adhesion molecules"/>
    <property type="evidence" value="ECO:0007669"/>
    <property type="project" value="InterPro"/>
</dbReference>
<dbReference type="GO" id="GO:0005509">
    <property type="term" value="F:calcium ion binding"/>
    <property type="evidence" value="ECO:0007669"/>
    <property type="project" value="UniProtKB-UniRule"/>
</dbReference>
<dbReference type="GeneID" id="116220003"/>